<dbReference type="Proteomes" id="UP000076632">
    <property type="component" value="Unassembled WGS sequence"/>
</dbReference>
<feature type="compositionally biased region" description="Polar residues" evidence="1">
    <location>
        <begin position="316"/>
        <end position="331"/>
    </location>
</feature>
<keyword evidence="3" id="KW-1185">Reference proteome</keyword>
<evidence type="ECO:0008006" key="4">
    <source>
        <dbReference type="Google" id="ProtNLM"/>
    </source>
</evidence>
<name>A0A165JEB5_XYLHT</name>
<dbReference type="GeneID" id="28899731"/>
<dbReference type="PANTHER" id="PTHR28307:SF1">
    <property type="entry name" value="PAL1 CELL MORPHOLOGY PROTEIN"/>
    <property type="match status" value="1"/>
</dbReference>
<organism evidence="2 3">
    <name type="scientific">Xylona heveae (strain CBS 132557 / TC161)</name>
    <dbReference type="NCBI Taxonomy" id="1328760"/>
    <lineage>
        <taxon>Eukaryota</taxon>
        <taxon>Fungi</taxon>
        <taxon>Dikarya</taxon>
        <taxon>Ascomycota</taxon>
        <taxon>Pezizomycotina</taxon>
        <taxon>Xylonomycetes</taxon>
        <taxon>Xylonales</taxon>
        <taxon>Xylonaceae</taxon>
        <taxon>Xylona</taxon>
    </lineage>
</organism>
<dbReference type="OMA" id="GDYRRWP"/>
<gene>
    <name evidence="2" type="ORF">L228DRAFT_264553</name>
</gene>
<dbReference type="EMBL" id="KV407454">
    <property type="protein sequence ID" value="KZF26127.1"/>
    <property type="molecule type" value="Genomic_DNA"/>
</dbReference>
<dbReference type="AlphaFoldDB" id="A0A165JEB5"/>
<dbReference type="OrthoDB" id="5389892at2759"/>
<feature type="region of interest" description="Disordered" evidence="1">
    <location>
        <begin position="18"/>
        <end position="139"/>
    </location>
</feature>
<dbReference type="GO" id="GO:0005737">
    <property type="term" value="C:cytoplasm"/>
    <property type="evidence" value="ECO:0007669"/>
    <property type="project" value="TreeGrafter"/>
</dbReference>
<dbReference type="PANTHER" id="PTHR28307">
    <property type="entry name" value="PROTEIN PAL1"/>
    <property type="match status" value="1"/>
</dbReference>
<proteinExistence type="predicted"/>
<dbReference type="InterPro" id="IPR013226">
    <property type="entry name" value="Pal1"/>
</dbReference>
<feature type="compositionally biased region" description="Basic residues" evidence="1">
    <location>
        <begin position="353"/>
        <end position="364"/>
    </location>
</feature>
<reference evidence="2 3" key="1">
    <citation type="journal article" date="2016" name="Fungal Biol.">
        <title>The genome of Xylona heveae provides a window into fungal endophytism.</title>
        <authorList>
            <person name="Gazis R."/>
            <person name="Kuo A."/>
            <person name="Riley R."/>
            <person name="LaButti K."/>
            <person name="Lipzen A."/>
            <person name="Lin J."/>
            <person name="Amirebrahimi M."/>
            <person name="Hesse C.N."/>
            <person name="Spatafora J.W."/>
            <person name="Henrissat B."/>
            <person name="Hainaut M."/>
            <person name="Grigoriev I.V."/>
            <person name="Hibbett D.S."/>
        </authorList>
    </citation>
    <scope>NUCLEOTIDE SEQUENCE [LARGE SCALE GENOMIC DNA]</scope>
    <source>
        <strain evidence="2 3">TC161</strain>
    </source>
</reference>
<evidence type="ECO:0000256" key="1">
    <source>
        <dbReference type="SAM" id="MobiDB-lite"/>
    </source>
</evidence>
<dbReference type="InParanoid" id="A0A165JEB5"/>
<evidence type="ECO:0000313" key="3">
    <source>
        <dbReference type="Proteomes" id="UP000076632"/>
    </source>
</evidence>
<feature type="region of interest" description="Disordered" evidence="1">
    <location>
        <begin position="301"/>
        <end position="364"/>
    </location>
</feature>
<feature type="compositionally biased region" description="Polar residues" evidence="1">
    <location>
        <begin position="114"/>
        <end position="129"/>
    </location>
</feature>
<dbReference type="RefSeq" id="XP_018191682.1">
    <property type="nucleotide sequence ID" value="XM_018334594.1"/>
</dbReference>
<evidence type="ECO:0000313" key="2">
    <source>
        <dbReference type="EMBL" id="KZF26127.1"/>
    </source>
</evidence>
<protein>
    <recommendedName>
        <fullName evidence="4">Pal1-domain-containing protein</fullName>
    </recommendedName>
</protein>
<sequence>METQDKHWASKYLFDPLLAPEPSAETGPGVHHVAAANSVPSPPRPSRKMDGTSVQVTNVADNDRGPYPSPPTSASPRKHRTPPSYDAVQRPAPPAGYDGGKAHRRSVEQPGPHTHTSTAGRRRGSSLTSRFPGDQTHHPLDMLKRENKLAHRAPHLQKRHIPGPDTVDSLDTIGGAYHHGGPYDATLLARNTSFTNSPLEAVARSNQEAIKATPPEKLQDSLERHRPLDGVALTPPGMVDTLGHRYDYEEGTNMMIENGGNYKRWPGVEYLPEDLKGKGEPSYSIEKALKEHKSHRKLLGTDEPGIEMAARPHSSGGPQSAGTSGRYSGTNDLDGDIQRRNSTGRRVSDGLKRRLGSLRRKPRE</sequence>
<accession>A0A165JEB5</accession>